<accession>A0A8H6Y4K3</accession>
<gene>
    <name evidence="1" type="ORF">MSAN_01611800</name>
</gene>
<dbReference type="OrthoDB" id="3021440at2759"/>
<dbReference type="Gene3D" id="1.20.5.340">
    <property type="match status" value="1"/>
</dbReference>
<dbReference type="EMBL" id="JACAZH010000013">
    <property type="protein sequence ID" value="KAF7351784.1"/>
    <property type="molecule type" value="Genomic_DNA"/>
</dbReference>
<dbReference type="AlphaFoldDB" id="A0A8H6Y4K3"/>
<organism evidence="1 2">
    <name type="scientific">Mycena sanguinolenta</name>
    <dbReference type="NCBI Taxonomy" id="230812"/>
    <lineage>
        <taxon>Eukaryota</taxon>
        <taxon>Fungi</taxon>
        <taxon>Dikarya</taxon>
        <taxon>Basidiomycota</taxon>
        <taxon>Agaricomycotina</taxon>
        <taxon>Agaricomycetes</taxon>
        <taxon>Agaricomycetidae</taxon>
        <taxon>Agaricales</taxon>
        <taxon>Marasmiineae</taxon>
        <taxon>Mycenaceae</taxon>
        <taxon>Mycena</taxon>
    </lineage>
</organism>
<reference evidence="1" key="1">
    <citation type="submission" date="2020-05" db="EMBL/GenBank/DDBJ databases">
        <title>Mycena genomes resolve the evolution of fungal bioluminescence.</title>
        <authorList>
            <person name="Tsai I.J."/>
        </authorList>
    </citation>
    <scope>NUCLEOTIDE SEQUENCE</scope>
    <source>
        <strain evidence="1">160909Yilan</strain>
    </source>
</reference>
<dbReference type="Proteomes" id="UP000623467">
    <property type="component" value="Unassembled WGS sequence"/>
</dbReference>
<sequence length="178" mass="19227">MALPPPQLPNIQAMVAAFDTLSQETALLPNANAFNIGAQLAAIQTSLANLTTTVQNLSATVQNLTTTVNNNHTHVTGRLDAIDGRFDAIDDRLDAIEGDLRLQPMRLMNSVAAHDKPLRGPDFAVLSHPNPSTRDRLLAFTANECNASAANLRLPALPQAATVDERRRQIARFLGVPY</sequence>
<evidence type="ECO:0000313" key="2">
    <source>
        <dbReference type="Proteomes" id="UP000623467"/>
    </source>
</evidence>
<name>A0A8H6Y4K3_9AGAR</name>
<comment type="caution">
    <text evidence="1">The sequence shown here is derived from an EMBL/GenBank/DDBJ whole genome shotgun (WGS) entry which is preliminary data.</text>
</comment>
<protein>
    <submittedName>
        <fullName evidence="1">Uncharacterized protein</fullName>
    </submittedName>
</protein>
<keyword evidence="2" id="KW-1185">Reference proteome</keyword>
<evidence type="ECO:0000313" key="1">
    <source>
        <dbReference type="EMBL" id="KAF7351784.1"/>
    </source>
</evidence>
<proteinExistence type="predicted"/>